<evidence type="ECO:0000313" key="2">
    <source>
        <dbReference type="Proteomes" id="UP001444661"/>
    </source>
</evidence>
<sequence>MASSPQPGEKRKAEEISSDAPLDNIVNIDPDGDLVLVVGADLVGSDATLFNVEKAVTFRVDYKALARTSLVFKAKFDTKRDDYKPGTSEVGWTEHLPQDSPSGLNFLFLIAHAKLNKVPEQQSFQEIYEIVEMTVRYDMFPLLKGRAKLWFSGGVFSSVMLCGGMFSTSRFSDIIAPNADAKTLSQTLGIGQGLGKQSMMIAVVNHIATHSQINNGQLYVNGENLEDGKFCFTQVQIQLCKYQRLTALRAISREMGGFIQQLLGTKAFGASEKCPNHQSQNVEGQICESIALGSLMKALAKRREWPLPEPEHKDTWSVNSLEQEWSAIKLRGFSDTIQKRPKKECDWASELRSRVEMAAQMNIGVDQGFAATLKQRASLVGL</sequence>
<accession>A0ABR1RPY8</accession>
<evidence type="ECO:0000313" key="1">
    <source>
        <dbReference type="EMBL" id="KAK8017036.1"/>
    </source>
</evidence>
<dbReference type="EMBL" id="JAQQWK010000014">
    <property type="protein sequence ID" value="KAK8017036.1"/>
    <property type="molecule type" value="Genomic_DNA"/>
</dbReference>
<reference evidence="1 2" key="1">
    <citation type="submission" date="2023-01" db="EMBL/GenBank/DDBJ databases">
        <title>Analysis of 21 Apiospora genomes using comparative genomics revels a genus with tremendous synthesis potential of carbohydrate active enzymes and secondary metabolites.</title>
        <authorList>
            <person name="Sorensen T."/>
        </authorList>
    </citation>
    <scope>NUCLEOTIDE SEQUENCE [LARGE SCALE GENOMIC DNA]</scope>
    <source>
        <strain evidence="1 2">CBS 33761</strain>
    </source>
</reference>
<name>A0ABR1RPY8_9PEZI</name>
<organism evidence="1 2">
    <name type="scientific">Apiospora rasikravindrae</name>
    <dbReference type="NCBI Taxonomy" id="990691"/>
    <lineage>
        <taxon>Eukaryota</taxon>
        <taxon>Fungi</taxon>
        <taxon>Dikarya</taxon>
        <taxon>Ascomycota</taxon>
        <taxon>Pezizomycotina</taxon>
        <taxon>Sordariomycetes</taxon>
        <taxon>Xylariomycetidae</taxon>
        <taxon>Amphisphaeriales</taxon>
        <taxon>Apiosporaceae</taxon>
        <taxon>Apiospora</taxon>
    </lineage>
</organism>
<dbReference type="Proteomes" id="UP001444661">
    <property type="component" value="Unassembled WGS sequence"/>
</dbReference>
<protein>
    <recommendedName>
        <fullName evidence="3">BTB domain-containing protein</fullName>
    </recommendedName>
</protein>
<keyword evidence="2" id="KW-1185">Reference proteome</keyword>
<proteinExistence type="predicted"/>
<gene>
    <name evidence="1" type="ORF">PG993_015225</name>
</gene>
<evidence type="ECO:0008006" key="3">
    <source>
        <dbReference type="Google" id="ProtNLM"/>
    </source>
</evidence>
<comment type="caution">
    <text evidence="1">The sequence shown here is derived from an EMBL/GenBank/DDBJ whole genome shotgun (WGS) entry which is preliminary data.</text>
</comment>